<keyword evidence="1" id="KW-1133">Transmembrane helix</keyword>
<keyword evidence="1" id="KW-0472">Membrane</keyword>
<gene>
    <name evidence="2" type="ORF">DZF97_12480</name>
</gene>
<dbReference type="AlphaFoldDB" id="A0A399PJE5"/>
<proteinExistence type="predicted"/>
<comment type="caution">
    <text evidence="2">The sequence shown here is derived from an EMBL/GenBank/DDBJ whole genome shotgun (WGS) entry which is preliminary data.</text>
</comment>
<reference evidence="2 3" key="1">
    <citation type="submission" date="2018-08" db="EMBL/GenBank/DDBJ databases">
        <title>Genome Sequence of Clavibacter michiganensis Subspecies type strains, and the Atypical Peach-Colored Strains Isolated from Tomato.</title>
        <authorList>
            <person name="Osdaghi E."/>
            <person name="Portier P."/>
            <person name="Briand M."/>
            <person name="Jacques M.-A."/>
        </authorList>
    </citation>
    <scope>NUCLEOTIDE SEQUENCE [LARGE SCALE GENOMIC DNA]</scope>
    <source>
        <strain evidence="2 3">CFBP 7577</strain>
    </source>
</reference>
<dbReference type="EMBL" id="QWED01000453">
    <property type="protein sequence ID" value="RIJ06408.1"/>
    <property type="molecule type" value="Genomic_DNA"/>
</dbReference>
<sequence length="48" mass="5303">MAITAGRAAGTRPGRTRSPLIARQRRRQALIAWGFCLPFVAVFAVFML</sequence>
<evidence type="ECO:0000256" key="1">
    <source>
        <dbReference type="SAM" id="Phobius"/>
    </source>
</evidence>
<feature type="non-terminal residue" evidence="2">
    <location>
        <position position="48"/>
    </location>
</feature>
<name>A0A399PJE5_9MICO</name>
<evidence type="ECO:0000313" key="2">
    <source>
        <dbReference type="EMBL" id="RIJ06408.1"/>
    </source>
</evidence>
<protein>
    <submittedName>
        <fullName evidence="2">Sugar ABC transporter permease</fullName>
    </submittedName>
</protein>
<evidence type="ECO:0000313" key="3">
    <source>
        <dbReference type="Proteomes" id="UP000265361"/>
    </source>
</evidence>
<organism evidence="2 3">
    <name type="scientific">Clavibacter nebraskensis</name>
    <dbReference type="NCBI Taxonomy" id="31963"/>
    <lineage>
        <taxon>Bacteria</taxon>
        <taxon>Bacillati</taxon>
        <taxon>Actinomycetota</taxon>
        <taxon>Actinomycetes</taxon>
        <taxon>Micrococcales</taxon>
        <taxon>Microbacteriaceae</taxon>
        <taxon>Clavibacter</taxon>
    </lineage>
</organism>
<dbReference type="Proteomes" id="UP000265361">
    <property type="component" value="Unassembled WGS sequence"/>
</dbReference>
<feature type="transmembrane region" description="Helical" evidence="1">
    <location>
        <begin position="29"/>
        <end position="47"/>
    </location>
</feature>
<keyword evidence="1" id="KW-0812">Transmembrane</keyword>
<accession>A0A399PJE5</accession>